<feature type="domain" description="Nudix hydrolase" evidence="1">
    <location>
        <begin position="86"/>
        <end position="241"/>
    </location>
</feature>
<protein>
    <recommendedName>
        <fullName evidence="1">Nudix hydrolase domain-containing protein</fullName>
    </recommendedName>
</protein>
<dbReference type="Proteomes" id="UP000632849">
    <property type="component" value="Unassembled WGS sequence"/>
</dbReference>
<evidence type="ECO:0000259" key="1">
    <source>
        <dbReference type="PROSITE" id="PS51462"/>
    </source>
</evidence>
<sequence>MTGLLPVEFLDTAGITFAAHPPPALTPRERVEVDRLWQETRAGNPAAFDGPIAAALGVDRPRAGELVVRWAPATYRMRALRRLRPPGRVPGSLYVTALVPTEGGILIGRGSPGTAHPGCWTLPGGTVEPPPPGEDLDIAGLRRHAVRELLEETGTRLPAGELRLWALTRSRRFGSLGFHFACPAAAEALVRRRHATLAGTRTAPAPETPPELDALAFVTSPDEATDLGPTADYLPQLLGRYFDSR</sequence>
<dbReference type="AlphaFoldDB" id="A0A919BT47"/>
<evidence type="ECO:0000313" key="2">
    <source>
        <dbReference type="EMBL" id="GHG08067.1"/>
    </source>
</evidence>
<name>A0A919BT47_STRFL</name>
<dbReference type="InterPro" id="IPR015797">
    <property type="entry name" value="NUDIX_hydrolase-like_dom_sf"/>
</dbReference>
<keyword evidence="3" id="KW-1185">Reference proteome</keyword>
<dbReference type="Gene3D" id="3.90.79.10">
    <property type="entry name" value="Nucleoside Triphosphate Pyrophosphohydrolase"/>
    <property type="match status" value="1"/>
</dbReference>
<reference evidence="2" key="1">
    <citation type="journal article" date="2014" name="Int. J. Syst. Evol. Microbiol.">
        <title>Complete genome sequence of Corynebacterium casei LMG S-19264T (=DSM 44701T), isolated from a smear-ripened cheese.</title>
        <authorList>
            <consortium name="US DOE Joint Genome Institute (JGI-PGF)"/>
            <person name="Walter F."/>
            <person name="Albersmeier A."/>
            <person name="Kalinowski J."/>
            <person name="Ruckert C."/>
        </authorList>
    </citation>
    <scope>NUCLEOTIDE SEQUENCE</scope>
    <source>
        <strain evidence="2">JCM 4122</strain>
    </source>
</reference>
<gene>
    <name evidence="2" type="ORF">GCM10017667_44860</name>
</gene>
<dbReference type="InterPro" id="IPR000086">
    <property type="entry name" value="NUDIX_hydrolase_dom"/>
</dbReference>
<dbReference type="Pfam" id="PF00293">
    <property type="entry name" value="NUDIX"/>
    <property type="match status" value="1"/>
</dbReference>
<reference evidence="2" key="2">
    <citation type="submission" date="2020-09" db="EMBL/GenBank/DDBJ databases">
        <authorList>
            <person name="Sun Q."/>
            <person name="Ohkuma M."/>
        </authorList>
    </citation>
    <scope>NUCLEOTIDE SEQUENCE</scope>
    <source>
        <strain evidence="2">JCM 4122</strain>
    </source>
</reference>
<dbReference type="PROSITE" id="PS51462">
    <property type="entry name" value="NUDIX"/>
    <property type="match status" value="1"/>
</dbReference>
<accession>A0A919BT47</accession>
<organism evidence="2 3">
    <name type="scientific">Streptomyces filamentosus</name>
    <name type="common">Streptomyces roseosporus</name>
    <dbReference type="NCBI Taxonomy" id="67294"/>
    <lineage>
        <taxon>Bacteria</taxon>
        <taxon>Bacillati</taxon>
        <taxon>Actinomycetota</taxon>
        <taxon>Actinomycetes</taxon>
        <taxon>Kitasatosporales</taxon>
        <taxon>Streptomycetaceae</taxon>
        <taxon>Streptomyces</taxon>
    </lineage>
</organism>
<dbReference type="SUPFAM" id="SSF55811">
    <property type="entry name" value="Nudix"/>
    <property type="match status" value="1"/>
</dbReference>
<proteinExistence type="predicted"/>
<dbReference type="RefSeq" id="WP_190042736.1">
    <property type="nucleotide sequence ID" value="NZ_BNBE01000002.1"/>
</dbReference>
<comment type="caution">
    <text evidence="2">The sequence shown here is derived from an EMBL/GenBank/DDBJ whole genome shotgun (WGS) entry which is preliminary data.</text>
</comment>
<dbReference type="EMBL" id="BNBE01000002">
    <property type="protein sequence ID" value="GHG08067.1"/>
    <property type="molecule type" value="Genomic_DNA"/>
</dbReference>
<evidence type="ECO:0000313" key="3">
    <source>
        <dbReference type="Proteomes" id="UP000632849"/>
    </source>
</evidence>